<evidence type="ECO:0000313" key="3">
    <source>
        <dbReference type="Proteomes" id="UP000694393"/>
    </source>
</evidence>
<dbReference type="Gene3D" id="2.160.20.120">
    <property type="match status" value="1"/>
</dbReference>
<dbReference type="InterPro" id="IPR025164">
    <property type="entry name" value="Toastrack_DUF4097"/>
</dbReference>
<dbReference type="Ensembl" id="ENSPCET00000011497.1">
    <property type="protein sequence ID" value="ENSPCEP00000011131.1"/>
    <property type="gene ID" value="ENSPCEG00000008814.1"/>
</dbReference>
<dbReference type="AlphaFoldDB" id="A0A8C8VIZ6"/>
<dbReference type="PANTHER" id="PTHR34094">
    <property type="match status" value="1"/>
</dbReference>
<dbReference type="Pfam" id="PF13349">
    <property type="entry name" value="DUF4097"/>
    <property type="match status" value="1"/>
</dbReference>
<keyword evidence="3" id="KW-1185">Reference proteome</keyword>
<evidence type="ECO:0000313" key="2">
    <source>
        <dbReference type="Ensembl" id="ENSPCEP00000011131.1"/>
    </source>
</evidence>
<dbReference type="PANTHER" id="PTHR34094:SF1">
    <property type="entry name" value="PROTEIN FAM185A"/>
    <property type="match status" value="1"/>
</dbReference>
<proteinExistence type="predicted"/>
<dbReference type="Proteomes" id="UP000694393">
    <property type="component" value="Unplaced"/>
</dbReference>
<protein>
    <submittedName>
        <fullName evidence="2">Family with sequence similarity 185 member A</fullName>
    </submittedName>
</protein>
<reference evidence="2" key="2">
    <citation type="submission" date="2025-09" db="UniProtKB">
        <authorList>
            <consortium name="Ensembl"/>
        </authorList>
    </citation>
    <scope>IDENTIFICATION</scope>
</reference>
<accession>A0A8C8VIZ6</accession>
<feature type="domain" description="DUF4097" evidence="1">
    <location>
        <begin position="137"/>
        <end position="305"/>
    </location>
</feature>
<name>A0A8C8VIZ6_9SAUR</name>
<evidence type="ECO:0000259" key="1">
    <source>
        <dbReference type="Pfam" id="PF13349"/>
    </source>
</evidence>
<organism evidence="2 3">
    <name type="scientific">Pelusios castaneus</name>
    <name type="common">West African mud turtle</name>
    <dbReference type="NCBI Taxonomy" id="367368"/>
    <lineage>
        <taxon>Eukaryota</taxon>
        <taxon>Metazoa</taxon>
        <taxon>Chordata</taxon>
        <taxon>Craniata</taxon>
        <taxon>Vertebrata</taxon>
        <taxon>Euteleostomi</taxon>
        <taxon>Archelosauria</taxon>
        <taxon>Testudinata</taxon>
        <taxon>Testudines</taxon>
        <taxon>Pleurodira</taxon>
        <taxon>Pelomedusidae</taxon>
        <taxon>Pelusios</taxon>
    </lineage>
</organism>
<sequence>MRAPCPGWWQLGARAGSWGRGRLSGGGWSRLAPLLTGPGEGGKGGARPLKEWTLIVRPFGQLKVRLPCNVTVRPLDPLRYPASDRALVTVSGGEGGPPPHGDLDRLQVRYDEELRRMTIVSDHMDSGAAVVVKTPVKFDLDIKTSGTGCVKIQKIECDNCRIETEKGTSILQSIKSHKIHVRTKGGKLICLGTLHGNADIHATEKSSVNIEKLQGTSIKISIEDGLLKTKYLYAESSFLSSTAGDILLGSIHGDTTLQTKTGNITIDSSDGCLKASTLQGAIDVYVSQARKVDLKSQKGSITVKVPTSLKAYLQLSGSKVDVSSEIQLQETQCAPKEGHVTITGHMNEINERDKWIKADTQEGAVHLKSQSWFDSIKQPVS</sequence>
<reference evidence="2" key="1">
    <citation type="submission" date="2025-08" db="UniProtKB">
        <authorList>
            <consortium name="Ensembl"/>
        </authorList>
    </citation>
    <scope>IDENTIFICATION</scope>
</reference>